<dbReference type="Proteomes" id="UP000254720">
    <property type="component" value="Unassembled WGS sequence"/>
</dbReference>
<reference evidence="2 3" key="1">
    <citation type="submission" date="2018-07" db="EMBL/GenBank/DDBJ databases">
        <title>Genomic Encyclopedia of Type Strains, Phase IV (KMG-IV): sequencing the most valuable type-strain genomes for metagenomic binning, comparative biology and taxonomic classification.</title>
        <authorList>
            <person name="Goeker M."/>
        </authorList>
    </citation>
    <scope>NUCLEOTIDE SEQUENCE [LARGE SCALE GENOMIC DNA]</scope>
    <source>
        <strain evidence="2 3">DSM 16500</strain>
    </source>
</reference>
<evidence type="ECO:0000313" key="2">
    <source>
        <dbReference type="EMBL" id="RDI48144.1"/>
    </source>
</evidence>
<accession>A0A370GZQ4</accession>
<keyword evidence="1" id="KW-1133">Transmembrane helix</keyword>
<protein>
    <submittedName>
        <fullName evidence="2">Uncharacterized protein</fullName>
    </submittedName>
</protein>
<keyword evidence="1" id="KW-0812">Transmembrane</keyword>
<dbReference type="EMBL" id="QQAX01000003">
    <property type="protein sequence ID" value="RDI48144.1"/>
    <property type="molecule type" value="Genomic_DNA"/>
</dbReference>
<evidence type="ECO:0000256" key="1">
    <source>
        <dbReference type="SAM" id="Phobius"/>
    </source>
</evidence>
<keyword evidence="1" id="KW-0472">Membrane</keyword>
<sequence length="176" mass="19873">MINGIDFSMDYSIQITLVACLFFPFLLMILARIPKFTGRNAAQFFLSFIMTTLGWIIALGLLITKNSSGFGWASFFLYGALMLIYLEIWGLLSRGYTIGLLLTFYKAKKSLTAEELANLYRGGHGLDWLIKHRLAGLISTKLIKLHDNKVTLTIRGRIVAFLYKLSVLFLGLRYSG</sequence>
<gene>
    <name evidence="2" type="ORF">C8D86_103109</name>
</gene>
<comment type="caution">
    <text evidence="2">The sequence shown here is derived from an EMBL/GenBank/DDBJ whole genome shotgun (WGS) entry which is preliminary data.</text>
</comment>
<feature type="transmembrane region" description="Helical" evidence="1">
    <location>
        <begin position="12"/>
        <end position="31"/>
    </location>
</feature>
<name>A0A370GZQ4_9COXI</name>
<dbReference type="AlphaFoldDB" id="A0A370GZQ4"/>
<evidence type="ECO:0000313" key="3">
    <source>
        <dbReference type="Proteomes" id="UP000254720"/>
    </source>
</evidence>
<feature type="transmembrane region" description="Helical" evidence="1">
    <location>
        <begin position="43"/>
        <end position="63"/>
    </location>
</feature>
<proteinExistence type="predicted"/>
<feature type="transmembrane region" description="Helical" evidence="1">
    <location>
        <begin position="69"/>
        <end position="92"/>
    </location>
</feature>
<keyword evidence="3" id="KW-1185">Reference proteome</keyword>
<organism evidence="2 3">
    <name type="scientific">Aquicella lusitana</name>
    <dbReference type="NCBI Taxonomy" id="254246"/>
    <lineage>
        <taxon>Bacteria</taxon>
        <taxon>Pseudomonadati</taxon>
        <taxon>Pseudomonadota</taxon>
        <taxon>Gammaproteobacteria</taxon>
        <taxon>Legionellales</taxon>
        <taxon>Coxiellaceae</taxon>
        <taxon>Aquicella</taxon>
    </lineage>
</organism>
<dbReference type="RefSeq" id="WP_147277458.1">
    <property type="nucleotide sequence ID" value="NZ_LR699114.1"/>
</dbReference>